<dbReference type="SMART" id="SM01049">
    <property type="entry name" value="Cache_2"/>
    <property type="match status" value="1"/>
</dbReference>
<evidence type="ECO:0000256" key="4">
    <source>
        <dbReference type="ARBA" id="ARBA00022989"/>
    </source>
</evidence>
<dbReference type="Proteomes" id="UP000014463">
    <property type="component" value="Unassembled WGS sequence"/>
</dbReference>
<organism evidence="8 9">
    <name type="scientific">Litchfieldella anticariensis (strain DSM 16096 / CECT 5854 / CIP 108499 / LMG 22089 / FP35)</name>
    <name type="common">Halomonas anticariensis</name>
    <dbReference type="NCBI Taxonomy" id="1121939"/>
    <lineage>
        <taxon>Bacteria</taxon>
        <taxon>Pseudomonadati</taxon>
        <taxon>Pseudomonadota</taxon>
        <taxon>Gammaproteobacteria</taxon>
        <taxon>Oceanospirillales</taxon>
        <taxon>Halomonadaceae</taxon>
        <taxon>Litchfieldella</taxon>
    </lineage>
</organism>
<feature type="domain" description="Single Cache" evidence="7">
    <location>
        <begin position="2"/>
        <end position="102"/>
    </location>
</feature>
<dbReference type="Gene3D" id="3.30.450.20">
    <property type="entry name" value="PAS domain"/>
    <property type="match status" value="1"/>
</dbReference>
<evidence type="ECO:0000256" key="3">
    <source>
        <dbReference type="ARBA" id="ARBA00022692"/>
    </source>
</evidence>
<evidence type="ECO:0000256" key="1">
    <source>
        <dbReference type="ARBA" id="ARBA00004651"/>
    </source>
</evidence>
<dbReference type="OrthoDB" id="9791237at2"/>
<evidence type="ECO:0000313" key="9">
    <source>
        <dbReference type="Proteomes" id="UP000014463"/>
    </source>
</evidence>
<feature type="chain" id="PRO_5004498068" description="Single Cache domain-containing protein" evidence="6">
    <location>
        <begin position="22"/>
        <end position="148"/>
    </location>
</feature>
<evidence type="ECO:0000256" key="6">
    <source>
        <dbReference type="SAM" id="SignalP"/>
    </source>
</evidence>
<dbReference type="InterPro" id="IPR033480">
    <property type="entry name" value="sCache_2"/>
</dbReference>
<comment type="subcellular location">
    <subcellularLocation>
        <location evidence="1">Cell membrane</location>
        <topology evidence="1">Multi-pass membrane protein</topology>
    </subcellularLocation>
</comment>
<keyword evidence="3" id="KW-0812">Transmembrane</keyword>
<gene>
    <name evidence="8" type="ORF">L861_06030</name>
</gene>
<dbReference type="EMBL" id="ASTJ01000040">
    <property type="protein sequence ID" value="EPC00495.1"/>
    <property type="molecule type" value="Genomic_DNA"/>
</dbReference>
<dbReference type="GO" id="GO:0005886">
    <property type="term" value="C:plasma membrane"/>
    <property type="evidence" value="ECO:0007669"/>
    <property type="project" value="UniProtKB-SubCell"/>
</dbReference>
<proteinExistence type="predicted"/>
<keyword evidence="4" id="KW-1133">Transmembrane helix</keyword>
<dbReference type="AlphaFoldDB" id="S2KF24"/>
<name>S2KF24_LITA3</name>
<dbReference type="Pfam" id="PF17200">
    <property type="entry name" value="sCache_2"/>
    <property type="match status" value="1"/>
</dbReference>
<keyword evidence="2" id="KW-1003">Cell membrane</keyword>
<evidence type="ECO:0000313" key="8">
    <source>
        <dbReference type="EMBL" id="EPC00495.1"/>
    </source>
</evidence>
<reference evidence="8 9" key="1">
    <citation type="journal article" date="2013" name="Genome Announc.">
        <title>Draft genome sequence of the moderately halophilic gammaproteobacterium Halomonas anticariensis FP35.</title>
        <authorList>
            <person name="Tahrioui A."/>
            <person name="Quesada E."/>
            <person name="Llamas I."/>
        </authorList>
    </citation>
    <scope>NUCLEOTIDE SEQUENCE [LARGE SCALE GENOMIC DNA]</scope>
    <source>
        <strain evidence="9">DSM 16096 / CECT 5854 / LMG 22089 / FP35</strain>
    </source>
</reference>
<sequence>MKNILIALTIALMAIVQPVFAEERGTPEEAKAMALKAAAYVQEHGREAAAHAFMTDSEWRDHDLYVYMYDAEGTVLALAPAPDLVGTNRLELQTYGGKYVIKEMLALESAGWVNYLYDNPVTEQVEAKAGYTIPMDGGGFVGVGAYEE</sequence>
<keyword evidence="5" id="KW-0472">Membrane</keyword>
<accession>S2KF24</accession>
<keyword evidence="6" id="KW-0732">Signal</keyword>
<dbReference type="STRING" id="1121939.L861_06030"/>
<evidence type="ECO:0000256" key="2">
    <source>
        <dbReference type="ARBA" id="ARBA00022475"/>
    </source>
</evidence>
<dbReference type="eggNOG" id="COG4564">
    <property type="taxonomic scope" value="Bacteria"/>
</dbReference>
<evidence type="ECO:0000259" key="7">
    <source>
        <dbReference type="SMART" id="SM01049"/>
    </source>
</evidence>
<comment type="caution">
    <text evidence="8">The sequence shown here is derived from an EMBL/GenBank/DDBJ whole genome shotgun (WGS) entry which is preliminary data.</text>
</comment>
<dbReference type="RefSeq" id="WP_016418483.1">
    <property type="nucleotide sequence ID" value="NZ_AUAB01000023.1"/>
</dbReference>
<evidence type="ECO:0000256" key="5">
    <source>
        <dbReference type="ARBA" id="ARBA00023136"/>
    </source>
</evidence>
<protein>
    <recommendedName>
        <fullName evidence="7">Single Cache domain-containing protein</fullName>
    </recommendedName>
</protein>
<dbReference type="PATRIC" id="fig|1121939.11.peg.3975"/>
<feature type="signal peptide" evidence="6">
    <location>
        <begin position="1"/>
        <end position="21"/>
    </location>
</feature>
<keyword evidence="9" id="KW-1185">Reference proteome</keyword>